<evidence type="ECO:0000256" key="1">
    <source>
        <dbReference type="ARBA" id="ARBA00001964"/>
    </source>
</evidence>
<evidence type="ECO:0000313" key="5">
    <source>
        <dbReference type="EMBL" id="QDU90423.1"/>
    </source>
</evidence>
<dbReference type="SUPFAM" id="SSF52922">
    <property type="entry name" value="TK C-terminal domain-like"/>
    <property type="match status" value="1"/>
</dbReference>
<dbReference type="InterPro" id="IPR009014">
    <property type="entry name" value="Transketo_C/PFOR_II"/>
</dbReference>
<keyword evidence="5" id="KW-0808">Transferase</keyword>
<name>A0A518DG09_9BACT</name>
<protein>
    <submittedName>
        <fullName evidence="5">1-deoxy-D-xylulose-5-phosphate synthase</fullName>
        <ecNumber evidence="5">2.2.1.7</ecNumber>
    </submittedName>
</protein>
<proteinExistence type="inferred from homology"/>
<dbReference type="PANTHER" id="PTHR43825:SF1">
    <property type="entry name" value="TRANSKETOLASE-LIKE PYRIMIDINE-BINDING DOMAIN-CONTAINING PROTEIN"/>
    <property type="match status" value="1"/>
</dbReference>
<dbReference type="CDD" id="cd07033">
    <property type="entry name" value="TPP_PYR_DXS_TK_like"/>
    <property type="match status" value="1"/>
</dbReference>
<feature type="domain" description="Transketolase-like pyrimidine-binding" evidence="4">
    <location>
        <begin position="26"/>
        <end position="192"/>
    </location>
</feature>
<evidence type="ECO:0000256" key="2">
    <source>
        <dbReference type="ARBA" id="ARBA00007131"/>
    </source>
</evidence>
<dbReference type="SMART" id="SM00861">
    <property type="entry name" value="Transket_pyr"/>
    <property type="match status" value="1"/>
</dbReference>
<evidence type="ECO:0000256" key="3">
    <source>
        <dbReference type="ARBA" id="ARBA00023052"/>
    </source>
</evidence>
<dbReference type="SUPFAM" id="SSF52518">
    <property type="entry name" value="Thiamin diphosphate-binding fold (THDP-binding)"/>
    <property type="match status" value="1"/>
</dbReference>
<dbReference type="RefSeq" id="WP_145288867.1">
    <property type="nucleotide sequence ID" value="NZ_CP036291.1"/>
</dbReference>
<gene>
    <name evidence="5" type="primary">dxs_2</name>
    <name evidence="5" type="ORF">Pla175_38270</name>
</gene>
<keyword evidence="3" id="KW-0786">Thiamine pyrophosphate</keyword>
<dbReference type="Pfam" id="PF02780">
    <property type="entry name" value="Transketolase_C"/>
    <property type="match status" value="1"/>
</dbReference>
<dbReference type="InterPro" id="IPR033248">
    <property type="entry name" value="Transketolase_C"/>
</dbReference>
<dbReference type="InterPro" id="IPR005475">
    <property type="entry name" value="Transketolase-like_Pyr-bd"/>
</dbReference>
<sequence length="339" mass="35113">MSAPAPSVYSTEAQAYAVRLGLTMARANLDVFADTLLALARGDRNVVAVTSDSRGSGKLQPFGEALPEQLFEVGIAEQNLVGIAAGLASVGKRAFAVSPACFLTARALEQIKNDVCYSNVPATLVGISAGVSYGALGSTHHSLHDFAALRAIHNITILAPADNYETSEAVKWAAEHDRPVYLRFGKAKMYGLPRSTGGFCPGQAATLREGDEVALIGTGETVVHCLLAAAKLEAESGLSCRVLSMHTVKPLDVEAVLDATRSCRAIVTAEEHSVHGGLGEAVAGVLAQAGGAPLLKIMGLPDEDTVTGSQADIFRHYGISMEGICAAAVGACEGAEAVR</sequence>
<evidence type="ECO:0000259" key="4">
    <source>
        <dbReference type="SMART" id="SM00861"/>
    </source>
</evidence>
<dbReference type="GO" id="GO:0008661">
    <property type="term" value="F:1-deoxy-D-xylulose-5-phosphate synthase activity"/>
    <property type="evidence" value="ECO:0007669"/>
    <property type="project" value="UniProtKB-EC"/>
</dbReference>
<organism evidence="5 6">
    <name type="scientific">Pirellulimonas nuda</name>
    <dbReference type="NCBI Taxonomy" id="2528009"/>
    <lineage>
        <taxon>Bacteria</taxon>
        <taxon>Pseudomonadati</taxon>
        <taxon>Planctomycetota</taxon>
        <taxon>Planctomycetia</taxon>
        <taxon>Pirellulales</taxon>
        <taxon>Lacipirellulaceae</taxon>
        <taxon>Pirellulimonas</taxon>
    </lineage>
</organism>
<dbReference type="InterPro" id="IPR051157">
    <property type="entry name" value="PDH/Transketolase"/>
</dbReference>
<dbReference type="OrthoDB" id="9803371at2"/>
<keyword evidence="6" id="KW-1185">Reference proteome</keyword>
<dbReference type="FunFam" id="3.40.50.970:FF:000129">
    <property type="entry name" value="Transketolase"/>
    <property type="match status" value="1"/>
</dbReference>
<dbReference type="AlphaFoldDB" id="A0A518DG09"/>
<reference evidence="5 6" key="1">
    <citation type="submission" date="2019-02" db="EMBL/GenBank/DDBJ databases">
        <title>Deep-cultivation of Planctomycetes and their phenomic and genomic characterization uncovers novel biology.</title>
        <authorList>
            <person name="Wiegand S."/>
            <person name="Jogler M."/>
            <person name="Boedeker C."/>
            <person name="Pinto D."/>
            <person name="Vollmers J."/>
            <person name="Rivas-Marin E."/>
            <person name="Kohn T."/>
            <person name="Peeters S.H."/>
            <person name="Heuer A."/>
            <person name="Rast P."/>
            <person name="Oberbeckmann S."/>
            <person name="Bunk B."/>
            <person name="Jeske O."/>
            <person name="Meyerdierks A."/>
            <person name="Storesund J.E."/>
            <person name="Kallscheuer N."/>
            <person name="Luecker S."/>
            <person name="Lage O.M."/>
            <person name="Pohl T."/>
            <person name="Merkel B.J."/>
            <person name="Hornburger P."/>
            <person name="Mueller R.-W."/>
            <person name="Bruemmer F."/>
            <person name="Labrenz M."/>
            <person name="Spormann A.M."/>
            <person name="Op den Camp H."/>
            <person name="Overmann J."/>
            <person name="Amann R."/>
            <person name="Jetten M.S.M."/>
            <person name="Mascher T."/>
            <person name="Medema M.H."/>
            <person name="Devos D.P."/>
            <person name="Kaster A.-K."/>
            <person name="Ovreas L."/>
            <person name="Rohde M."/>
            <person name="Galperin M.Y."/>
            <person name="Jogler C."/>
        </authorList>
    </citation>
    <scope>NUCLEOTIDE SEQUENCE [LARGE SCALE GENOMIC DNA]</scope>
    <source>
        <strain evidence="5 6">Pla175</strain>
    </source>
</reference>
<comment type="similarity">
    <text evidence="2">Belongs to the transketolase family.</text>
</comment>
<dbReference type="PANTHER" id="PTHR43825">
    <property type="entry name" value="PYRUVATE DEHYDROGENASE E1 COMPONENT"/>
    <property type="match status" value="1"/>
</dbReference>
<accession>A0A518DG09</accession>
<dbReference type="Proteomes" id="UP000317429">
    <property type="component" value="Chromosome"/>
</dbReference>
<dbReference type="KEGG" id="pnd:Pla175_38270"/>
<comment type="cofactor">
    <cofactor evidence="1">
        <name>thiamine diphosphate</name>
        <dbReference type="ChEBI" id="CHEBI:58937"/>
    </cofactor>
</comment>
<dbReference type="Pfam" id="PF02779">
    <property type="entry name" value="Transket_pyr"/>
    <property type="match status" value="1"/>
</dbReference>
<dbReference type="Gene3D" id="3.40.50.970">
    <property type="match status" value="1"/>
</dbReference>
<dbReference type="EC" id="2.2.1.7" evidence="5"/>
<dbReference type="Gene3D" id="3.40.50.920">
    <property type="match status" value="1"/>
</dbReference>
<dbReference type="EMBL" id="CP036291">
    <property type="protein sequence ID" value="QDU90423.1"/>
    <property type="molecule type" value="Genomic_DNA"/>
</dbReference>
<evidence type="ECO:0000313" key="6">
    <source>
        <dbReference type="Proteomes" id="UP000317429"/>
    </source>
</evidence>
<dbReference type="InterPro" id="IPR029061">
    <property type="entry name" value="THDP-binding"/>
</dbReference>